<dbReference type="RefSeq" id="WP_320003888.1">
    <property type="nucleotide sequence ID" value="NZ_JAUHJS010000003.1"/>
</dbReference>
<gene>
    <name evidence="1" type="ORF">QWY31_07610</name>
</gene>
<dbReference type="EMBL" id="JAUHJS010000003">
    <property type="protein sequence ID" value="MDN4165363.1"/>
    <property type="molecule type" value="Genomic_DNA"/>
</dbReference>
<sequence>MISALSKLTQEEIDLMKRTPALVTILVAGADKKIEQSELREAVALAKLKQSRSREILKEYYGEVSVEFEGVLNDLIGSMPSDPEKRAKVVVEELEKLNAILPKLEKPFASQFYASMKDFSRKVAEASGGVFGYLSVSYEEAKLMDLKMIKDPS</sequence>
<comment type="caution">
    <text evidence="1">The sequence shown here is derived from an EMBL/GenBank/DDBJ whole genome shotgun (WGS) entry which is preliminary data.</text>
</comment>
<name>A0ABT8F4Y3_9BACT</name>
<proteinExistence type="predicted"/>
<protein>
    <submittedName>
        <fullName evidence="1">Uncharacterized protein</fullName>
    </submittedName>
</protein>
<dbReference type="Proteomes" id="UP001168552">
    <property type="component" value="Unassembled WGS sequence"/>
</dbReference>
<organism evidence="1 2">
    <name type="scientific">Shiella aurantiaca</name>
    <dbReference type="NCBI Taxonomy" id="3058365"/>
    <lineage>
        <taxon>Bacteria</taxon>
        <taxon>Pseudomonadati</taxon>
        <taxon>Bacteroidota</taxon>
        <taxon>Cytophagia</taxon>
        <taxon>Cytophagales</taxon>
        <taxon>Shiellaceae</taxon>
        <taxon>Shiella</taxon>
    </lineage>
</organism>
<keyword evidence="2" id="KW-1185">Reference proteome</keyword>
<reference evidence="1" key="1">
    <citation type="submission" date="2023-06" db="EMBL/GenBank/DDBJ databases">
        <title>Cytophagales bacterium Strain LB-30, isolated from soil.</title>
        <authorList>
            <person name="Liu B."/>
        </authorList>
    </citation>
    <scope>NUCLEOTIDE SEQUENCE</scope>
    <source>
        <strain evidence="1">LB-30</strain>
    </source>
</reference>
<evidence type="ECO:0000313" key="2">
    <source>
        <dbReference type="Proteomes" id="UP001168552"/>
    </source>
</evidence>
<accession>A0ABT8F4Y3</accession>
<evidence type="ECO:0000313" key="1">
    <source>
        <dbReference type="EMBL" id="MDN4165363.1"/>
    </source>
</evidence>